<name>A0A9W8JCH4_9AGAR</name>
<comment type="caution">
    <text evidence="5">The sequence shown here is derived from an EMBL/GenBank/DDBJ whole genome shotgun (WGS) entry which is preliminary data.</text>
</comment>
<feature type="region of interest" description="Disordered" evidence="3">
    <location>
        <begin position="1"/>
        <end position="31"/>
    </location>
</feature>
<feature type="region of interest" description="Disordered" evidence="3">
    <location>
        <begin position="213"/>
        <end position="260"/>
    </location>
</feature>
<feature type="compositionally biased region" description="Polar residues" evidence="3">
    <location>
        <begin position="8"/>
        <end position="17"/>
    </location>
</feature>
<sequence length="368" mass="40248">MESLLRWSIQNSTSLDSAPSDRPPARREDLNPEIIDMILGKPDSELMKEDVAVAIDSSKSEDERIAALDHLEMLIEQIDNANNLEKLKLWDPLHSLLTSQVSTEIKVQALWVIGTALQNNPAAQDAYLAFNPLPTLVSFLTPSPESTTQTRSKAIYTLSGLLKHNAPAVKLLSNPDTNGWQKLKDALQDTSIAIRRKTIFLLGALLIPTSPVPQTHQQPLLLGNAPANPNATPSTNTRPAPSESSNEPIHDNSHAAHLRDASRSQTYTFALEAFEKNGILDAVISSIVSPVAYGVDGENTEADHDYEEKALRVLHTYSVTCHGPLSASQKETLKRWTESQKTGSGGAQQLAERWNLTGTELGEFTAKL</sequence>
<proteinExistence type="inferred from homology"/>
<evidence type="ECO:0000313" key="5">
    <source>
        <dbReference type="EMBL" id="KAJ2933296.1"/>
    </source>
</evidence>
<organism evidence="5 6">
    <name type="scientific">Candolleomyces eurysporus</name>
    <dbReference type="NCBI Taxonomy" id="2828524"/>
    <lineage>
        <taxon>Eukaryota</taxon>
        <taxon>Fungi</taxon>
        <taxon>Dikarya</taxon>
        <taxon>Basidiomycota</taxon>
        <taxon>Agaricomycotina</taxon>
        <taxon>Agaricomycetes</taxon>
        <taxon>Agaricomycetidae</taxon>
        <taxon>Agaricales</taxon>
        <taxon>Agaricineae</taxon>
        <taxon>Psathyrellaceae</taxon>
        <taxon>Candolleomyces</taxon>
    </lineage>
</organism>
<feature type="compositionally biased region" description="Basic and acidic residues" evidence="3">
    <location>
        <begin position="248"/>
        <end position="260"/>
    </location>
</feature>
<dbReference type="AlphaFoldDB" id="A0A9W8JCH4"/>
<protein>
    <recommendedName>
        <fullName evidence="4">Nucleotide exchange factor Fes1 domain-containing protein</fullName>
    </recommendedName>
</protein>
<evidence type="ECO:0000256" key="1">
    <source>
        <dbReference type="ARBA" id="ARBA00011045"/>
    </source>
</evidence>
<dbReference type="PANTHER" id="PTHR19316">
    <property type="entry name" value="PROTEIN FOLDING REGULATOR"/>
    <property type="match status" value="1"/>
</dbReference>
<dbReference type="Proteomes" id="UP001140091">
    <property type="component" value="Unassembled WGS sequence"/>
</dbReference>
<dbReference type="InterPro" id="IPR011989">
    <property type="entry name" value="ARM-like"/>
</dbReference>
<gene>
    <name evidence="5" type="ORF">H1R20_g3853</name>
</gene>
<dbReference type="SUPFAM" id="SSF48371">
    <property type="entry name" value="ARM repeat"/>
    <property type="match status" value="1"/>
</dbReference>
<dbReference type="InterPro" id="IPR013918">
    <property type="entry name" value="Nucleotide_exch_fac_Fes1"/>
</dbReference>
<evidence type="ECO:0000313" key="6">
    <source>
        <dbReference type="Proteomes" id="UP001140091"/>
    </source>
</evidence>
<keyword evidence="2" id="KW-0677">Repeat</keyword>
<feature type="compositionally biased region" description="Polar residues" evidence="3">
    <location>
        <begin position="227"/>
        <end position="247"/>
    </location>
</feature>
<accession>A0A9W8JCH4</accession>
<dbReference type="GO" id="GO:0000774">
    <property type="term" value="F:adenyl-nucleotide exchange factor activity"/>
    <property type="evidence" value="ECO:0007669"/>
    <property type="project" value="TreeGrafter"/>
</dbReference>
<evidence type="ECO:0000259" key="4">
    <source>
        <dbReference type="Pfam" id="PF08609"/>
    </source>
</evidence>
<feature type="domain" description="Nucleotide exchange factor Fes1" evidence="4">
    <location>
        <begin position="1"/>
        <end position="84"/>
    </location>
</feature>
<dbReference type="PANTHER" id="PTHR19316:SF18">
    <property type="entry name" value="HSP70-BINDING PROTEIN 1"/>
    <property type="match status" value="1"/>
</dbReference>
<dbReference type="OrthoDB" id="10250458at2759"/>
<reference evidence="5" key="1">
    <citation type="submission" date="2022-06" db="EMBL/GenBank/DDBJ databases">
        <title>Genome Sequence of Candolleomyces eurysporus.</title>
        <authorList>
            <person name="Buettner E."/>
        </authorList>
    </citation>
    <scope>NUCLEOTIDE SEQUENCE</scope>
    <source>
        <strain evidence="5">VTCC 930004</strain>
    </source>
</reference>
<dbReference type="InterPro" id="IPR016024">
    <property type="entry name" value="ARM-type_fold"/>
</dbReference>
<dbReference type="GO" id="GO:0005783">
    <property type="term" value="C:endoplasmic reticulum"/>
    <property type="evidence" value="ECO:0007669"/>
    <property type="project" value="TreeGrafter"/>
</dbReference>
<comment type="similarity">
    <text evidence="1">Belongs to the FES1 family.</text>
</comment>
<feature type="non-terminal residue" evidence="5">
    <location>
        <position position="1"/>
    </location>
</feature>
<dbReference type="InterPro" id="IPR050693">
    <property type="entry name" value="Hsp70_NEF-Inhibitors"/>
</dbReference>
<keyword evidence="6" id="KW-1185">Reference proteome</keyword>
<evidence type="ECO:0000256" key="3">
    <source>
        <dbReference type="SAM" id="MobiDB-lite"/>
    </source>
</evidence>
<evidence type="ECO:0000256" key="2">
    <source>
        <dbReference type="ARBA" id="ARBA00022737"/>
    </source>
</evidence>
<dbReference type="Pfam" id="PF08609">
    <property type="entry name" value="Fes1"/>
    <property type="match status" value="1"/>
</dbReference>
<dbReference type="Gene3D" id="1.25.10.10">
    <property type="entry name" value="Leucine-rich Repeat Variant"/>
    <property type="match status" value="1"/>
</dbReference>
<dbReference type="EMBL" id="JANBPK010000748">
    <property type="protein sequence ID" value="KAJ2933296.1"/>
    <property type="molecule type" value="Genomic_DNA"/>
</dbReference>